<dbReference type="AlphaFoldDB" id="A0AAD7FSY0"/>
<feature type="compositionally biased region" description="Polar residues" evidence="1">
    <location>
        <begin position="93"/>
        <end position="111"/>
    </location>
</feature>
<dbReference type="Proteomes" id="UP001221142">
    <property type="component" value="Unassembled WGS sequence"/>
</dbReference>
<evidence type="ECO:0000256" key="1">
    <source>
        <dbReference type="SAM" id="MobiDB-lite"/>
    </source>
</evidence>
<feature type="signal peptide" evidence="2">
    <location>
        <begin position="1"/>
        <end position="21"/>
    </location>
</feature>
<feature type="chain" id="PRO_5042001290" evidence="2">
    <location>
        <begin position="22"/>
        <end position="139"/>
    </location>
</feature>
<keyword evidence="2" id="KW-0732">Signal</keyword>
<protein>
    <submittedName>
        <fullName evidence="3">Uncharacterized protein</fullName>
    </submittedName>
</protein>
<reference evidence="3" key="1">
    <citation type="submission" date="2023-03" db="EMBL/GenBank/DDBJ databases">
        <title>Massive genome expansion in bonnet fungi (Mycena s.s.) driven by repeated elements and novel gene families across ecological guilds.</title>
        <authorList>
            <consortium name="Lawrence Berkeley National Laboratory"/>
            <person name="Harder C.B."/>
            <person name="Miyauchi S."/>
            <person name="Viragh M."/>
            <person name="Kuo A."/>
            <person name="Thoen E."/>
            <person name="Andreopoulos B."/>
            <person name="Lu D."/>
            <person name="Skrede I."/>
            <person name="Drula E."/>
            <person name="Henrissat B."/>
            <person name="Morin E."/>
            <person name="Kohler A."/>
            <person name="Barry K."/>
            <person name="LaButti K."/>
            <person name="Morin E."/>
            <person name="Salamov A."/>
            <person name="Lipzen A."/>
            <person name="Mereny Z."/>
            <person name="Hegedus B."/>
            <person name="Baldrian P."/>
            <person name="Stursova M."/>
            <person name="Weitz H."/>
            <person name="Taylor A."/>
            <person name="Grigoriev I.V."/>
            <person name="Nagy L.G."/>
            <person name="Martin F."/>
            <person name="Kauserud H."/>
        </authorList>
    </citation>
    <scope>NUCLEOTIDE SEQUENCE</scope>
    <source>
        <strain evidence="3">9284</strain>
    </source>
</reference>
<feature type="region of interest" description="Disordered" evidence="1">
    <location>
        <begin position="93"/>
        <end position="117"/>
    </location>
</feature>
<accession>A0AAD7FSY0</accession>
<dbReference type="EMBL" id="JARKIF010000006">
    <property type="protein sequence ID" value="KAJ7636449.1"/>
    <property type="molecule type" value="Genomic_DNA"/>
</dbReference>
<evidence type="ECO:0000313" key="3">
    <source>
        <dbReference type="EMBL" id="KAJ7636449.1"/>
    </source>
</evidence>
<evidence type="ECO:0000313" key="4">
    <source>
        <dbReference type="Proteomes" id="UP001221142"/>
    </source>
</evidence>
<organism evidence="3 4">
    <name type="scientific">Roridomyces roridus</name>
    <dbReference type="NCBI Taxonomy" id="1738132"/>
    <lineage>
        <taxon>Eukaryota</taxon>
        <taxon>Fungi</taxon>
        <taxon>Dikarya</taxon>
        <taxon>Basidiomycota</taxon>
        <taxon>Agaricomycotina</taxon>
        <taxon>Agaricomycetes</taxon>
        <taxon>Agaricomycetidae</taxon>
        <taxon>Agaricales</taxon>
        <taxon>Marasmiineae</taxon>
        <taxon>Mycenaceae</taxon>
        <taxon>Roridomyces</taxon>
    </lineage>
</organism>
<gene>
    <name evidence="3" type="ORF">FB45DRAFT_906635</name>
</gene>
<evidence type="ECO:0000256" key="2">
    <source>
        <dbReference type="SAM" id="SignalP"/>
    </source>
</evidence>
<sequence>MFVLNTTFVSLFLALTSVVLAVPTPGASLSVPRVPDADCVNACAPIISASAACTPSVVNQLDFCNRCITDHGMVDGMDDLMEQVSNVQTRCLDANSTPSDSGAPEQRSSGTGRRVFPRDVAARAPTLGMRGAISLLFVG</sequence>
<proteinExistence type="predicted"/>
<name>A0AAD7FSY0_9AGAR</name>
<keyword evidence="4" id="KW-1185">Reference proteome</keyword>
<comment type="caution">
    <text evidence="3">The sequence shown here is derived from an EMBL/GenBank/DDBJ whole genome shotgun (WGS) entry which is preliminary data.</text>
</comment>